<proteinExistence type="inferred from homology"/>
<evidence type="ECO:0000256" key="12">
    <source>
        <dbReference type="ARBA" id="ARBA00023244"/>
    </source>
</evidence>
<dbReference type="EMBL" id="FOXV01000009">
    <property type="protein sequence ID" value="SFQ54934.1"/>
    <property type="molecule type" value="Genomic_DNA"/>
</dbReference>
<name>A0A1I5ZEM4_9RHOB</name>
<dbReference type="PROSITE" id="PS51918">
    <property type="entry name" value="RADICAL_SAM"/>
    <property type="match status" value="1"/>
</dbReference>
<comment type="catalytic activity">
    <reaction evidence="14 15">
        <text>coproporphyrinogen III + 2 S-adenosyl-L-methionine = protoporphyrinogen IX + 2 5'-deoxyadenosine + 2 L-methionine + 2 CO2</text>
        <dbReference type="Rhea" id="RHEA:15425"/>
        <dbReference type="ChEBI" id="CHEBI:16526"/>
        <dbReference type="ChEBI" id="CHEBI:17319"/>
        <dbReference type="ChEBI" id="CHEBI:57307"/>
        <dbReference type="ChEBI" id="CHEBI:57309"/>
        <dbReference type="ChEBI" id="CHEBI:57844"/>
        <dbReference type="ChEBI" id="CHEBI:59789"/>
        <dbReference type="EC" id="1.3.98.3"/>
    </reaction>
</comment>
<evidence type="ECO:0000313" key="20">
    <source>
        <dbReference type="Proteomes" id="UP000243106"/>
    </source>
</evidence>
<dbReference type="AlphaFoldDB" id="A0A1I5ZEM4"/>
<evidence type="ECO:0000313" key="19">
    <source>
        <dbReference type="EMBL" id="SFQ54934.1"/>
    </source>
</evidence>
<dbReference type="UniPathway" id="UPA00251">
    <property type="reaction ID" value="UER00323"/>
</dbReference>
<comment type="function">
    <text evidence="13">Involved in the heme biosynthesis. Catalyzes the anaerobic oxidative decarboxylation of propionate groups of rings A and B of coproporphyrinogen III to yield the vinyl groups in protoporphyrinogen IX.</text>
</comment>
<evidence type="ECO:0000256" key="9">
    <source>
        <dbReference type="ARBA" id="ARBA00023002"/>
    </source>
</evidence>
<dbReference type="PANTHER" id="PTHR13932:SF6">
    <property type="entry name" value="OXYGEN-INDEPENDENT COPROPORPHYRINOGEN III OXIDASE"/>
    <property type="match status" value="1"/>
</dbReference>
<comment type="subunit">
    <text evidence="4">Monomer.</text>
</comment>
<comment type="cofactor">
    <cofactor evidence="15 17">
        <name>[4Fe-4S] cluster</name>
        <dbReference type="ChEBI" id="CHEBI:49883"/>
    </cofactor>
    <text evidence="15 17">Binds 1 [4Fe-4S] cluster. The cluster is coordinated with 3 cysteines and an exchangeable S-adenosyl-L-methionine.</text>
</comment>
<dbReference type="InterPro" id="IPR006638">
    <property type="entry name" value="Elp3/MiaA/NifB-like_rSAM"/>
</dbReference>
<dbReference type="Pfam" id="PF04055">
    <property type="entry name" value="Radical_SAM"/>
    <property type="match status" value="1"/>
</dbReference>
<dbReference type="Gene3D" id="1.10.10.920">
    <property type="match status" value="1"/>
</dbReference>
<keyword evidence="6 15" id="KW-0963">Cytoplasm</keyword>
<evidence type="ECO:0000256" key="13">
    <source>
        <dbReference type="ARBA" id="ARBA00024295"/>
    </source>
</evidence>
<evidence type="ECO:0000256" key="17">
    <source>
        <dbReference type="PIRSR" id="PIRSR000167-2"/>
    </source>
</evidence>
<comment type="pathway">
    <text evidence="2 15">Porphyrin-containing compound metabolism; protoporphyrin-IX biosynthesis; protoporphyrinogen-IX from coproporphyrinogen-III (AdoMet route): step 1/1.</text>
</comment>
<organism evidence="19 20">
    <name type="scientific">Roseivivax halotolerans</name>
    <dbReference type="NCBI Taxonomy" id="93684"/>
    <lineage>
        <taxon>Bacteria</taxon>
        <taxon>Pseudomonadati</taxon>
        <taxon>Pseudomonadota</taxon>
        <taxon>Alphaproteobacteria</taxon>
        <taxon>Rhodobacterales</taxon>
        <taxon>Roseobacteraceae</taxon>
        <taxon>Roseivivax</taxon>
    </lineage>
</organism>
<dbReference type="Proteomes" id="UP000243106">
    <property type="component" value="Unassembled WGS sequence"/>
</dbReference>
<feature type="binding site" evidence="16">
    <location>
        <begin position="76"/>
        <end position="78"/>
    </location>
    <ligand>
        <name>S-adenosyl-L-methionine</name>
        <dbReference type="ChEBI" id="CHEBI:59789"/>
        <label>2</label>
    </ligand>
</feature>
<keyword evidence="20" id="KW-1185">Reference proteome</keyword>
<keyword evidence="7 15" id="KW-0949">S-adenosyl-L-methionine</keyword>
<feature type="binding site" evidence="16">
    <location>
        <position position="181"/>
    </location>
    <ligand>
        <name>S-adenosyl-L-methionine</name>
        <dbReference type="ChEBI" id="CHEBI:59789"/>
        <label>2</label>
    </ligand>
</feature>
<dbReference type="GO" id="GO:0046872">
    <property type="term" value="F:metal ion binding"/>
    <property type="evidence" value="ECO:0007669"/>
    <property type="project" value="UniProtKB-KW"/>
</dbReference>
<evidence type="ECO:0000256" key="4">
    <source>
        <dbReference type="ARBA" id="ARBA00011245"/>
    </source>
</evidence>
<feature type="binding site" evidence="16">
    <location>
        <position position="218"/>
    </location>
    <ligand>
        <name>S-adenosyl-L-methionine</name>
        <dbReference type="ChEBI" id="CHEBI:59789"/>
        <label>2</label>
    </ligand>
</feature>
<feature type="binding site" evidence="16">
    <location>
        <position position="154"/>
    </location>
    <ligand>
        <name>S-adenosyl-L-methionine</name>
        <dbReference type="ChEBI" id="CHEBI:59789"/>
        <label>1</label>
    </ligand>
</feature>
<evidence type="ECO:0000256" key="5">
    <source>
        <dbReference type="ARBA" id="ARBA00022485"/>
    </source>
</evidence>
<dbReference type="GO" id="GO:0006782">
    <property type="term" value="P:protoporphyrinogen IX biosynthetic process"/>
    <property type="evidence" value="ECO:0007669"/>
    <property type="project" value="UniProtKB-UniPathway"/>
</dbReference>
<feature type="binding site" evidence="16">
    <location>
        <position position="338"/>
    </location>
    <ligand>
        <name>S-adenosyl-L-methionine</name>
        <dbReference type="ChEBI" id="CHEBI:59789"/>
        <label>1</label>
    </ligand>
</feature>
<dbReference type="SFLD" id="SFLDG01065">
    <property type="entry name" value="anaerobic_coproporphyrinogen-I"/>
    <property type="match status" value="1"/>
</dbReference>
<dbReference type="STRING" id="93684.SAMN05421853_109114"/>
<feature type="binding site" evidence="16">
    <location>
        <position position="121"/>
    </location>
    <ligand>
        <name>S-adenosyl-L-methionine</name>
        <dbReference type="ChEBI" id="CHEBI:59789"/>
        <label>1</label>
    </ligand>
</feature>
<dbReference type="SMART" id="SM00729">
    <property type="entry name" value="Elp3"/>
    <property type="match status" value="1"/>
</dbReference>
<evidence type="ECO:0000256" key="14">
    <source>
        <dbReference type="ARBA" id="ARBA00048321"/>
    </source>
</evidence>
<dbReference type="Gene3D" id="3.80.30.20">
    <property type="entry name" value="tm_1862 like domain"/>
    <property type="match status" value="1"/>
</dbReference>
<dbReference type="InterPro" id="IPR034505">
    <property type="entry name" value="Coproporphyrinogen-III_oxidase"/>
</dbReference>
<gene>
    <name evidence="19" type="ORF">SAMN05421853_109114</name>
</gene>
<feature type="binding site" evidence="17">
    <location>
        <position position="74"/>
    </location>
    <ligand>
        <name>[4Fe-4S] cluster</name>
        <dbReference type="ChEBI" id="CHEBI:49883"/>
        <note>4Fe-4S-S-AdoMet</note>
    </ligand>
</feature>
<evidence type="ECO:0000256" key="1">
    <source>
        <dbReference type="ARBA" id="ARBA00004496"/>
    </source>
</evidence>
<comment type="similarity">
    <text evidence="3 15">Belongs to the anaerobic coproporphyrinogen-III oxidase family.</text>
</comment>
<keyword evidence="9 15" id="KW-0560">Oxidoreductase</keyword>
<dbReference type="GO" id="GO:0051989">
    <property type="term" value="F:coproporphyrinogen dehydrogenase activity"/>
    <property type="evidence" value="ECO:0007669"/>
    <property type="project" value="UniProtKB-EC"/>
</dbReference>
<feature type="binding site" evidence="16">
    <location>
        <begin position="122"/>
        <end position="123"/>
    </location>
    <ligand>
        <name>S-adenosyl-L-methionine</name>
        <dbReference type="ChEBI" id="CHEBI:59789"/>
        <label>2</label>
    </ligand>
</feature>
<dbReference type="GO" id="GO:0051539">
    <property type="term" value="F:4 iron, 4 sulfur cluster binding"/>
    <property type="evidence" value="ECO:0007669"/>
    <property type="project" value="UniProtKB-KW"/>
</dbReference>
<evidence type="ECO:0000256" key="6">
    <source>
        <dbReference type="ARBA" id="ARBA00022490"/>
    </source>
</evidence>
<dbReference type="InterPro" id="IPR058240">
    <property type="entry name" value="rSAM_sf"/>
</dbReference>
<feature type="binding site" evidence="16">
    <location>
        <position position="64"/>
    </location>
    <ligand>
        <name>S-adenosyl-L-methionine</name>
        <dbReference type="ChEBI" id="CHEBI:59789"/>
        <label>1</label>
    </ligand>
</feature>
<evidence type="ECO:0000259" key="18">
    <source>
        <dbReference type="PROSITE" id="PS51918"/>
    </source>
</evidence>
<dbReference type="InterPro" id="IPR023404">
    <property type="entry name" value="rSAM_horseshoe"/>
</dbReference>
<comment type="subcellular location">
    <subcellularLocation>
        <location evidence="1 15">Cytoplasm</location>
    </subcellularLocation>
</comment>
<dbReference type="InterPro" id="IPR004558">
    <property type="entry name" value="Coprogen_oxidase_HemN"/>
</dbReference>
<evidence type="ECO:0000256" key="8">
    <source>
        <dbReference type="ARBA" id="ARBA00022723"/>
    </source>
</evidence>
<evidence type="ECO:0000256" key="15">
    <source>
        <dbReference type="PIRNR" id="PIRNR000167"/>
    </source>
</evidence>
<keyword evidence="11 15" id="KW-0411">Iron-sulfur</keyword>
<evidence type="ECO:0000256" key="2">
    <source>
        <dbReference type="ARBA" id="ARBA00004785"/>
    </source>
</evidence>
<feature type="binding site" evidence="17">
    <location>
        <position position="70"/>
    </location>
    <ligand>
        <name>[4Fe-4S] cluster</name>
        <dbReference type="ChEBI" id="CHEBI:49883"/>
        <note>4Fe-4S-S-AdoMet</note>
    </ligand>
</feature>
<reference evidence="20" key="1">
    <citation type="submission" date="2016-10" db="EMBL/GenBank/DDBJ databases">
        <authorList>
            <person name="Varghese N."/>
            <person name="Submissions S."/>
        </authorList>
    </citation>
    <scope>NUCLEOTIDE SEQUENCE [LARGE SCALE GENOMIC DNA]</scope>
    <source>
        <strain evidence="20">JCM 10271</strain>
    </source>
</reference>
<dbReference type="PIRSF" id="PIRSF000167">
    <property type="entry name" value="HemN"/>
    <property type="match status" value="1"/>
</dbReference>
<dbReference type="CDD" id="cd01335">
    <property type="entry name" value="Radical_SAM"/>
    <property type="match status" value="1"/>
</dbReference>
<evidence type="ECO:0000256" key="16">
    <source>
        <dbReference type="PIRSR" id="PIRSR000167-1"/>
    </source>
</evidence>
<feature type="binding site" evidence="16">
    <location>
        <position position="252"/>
    </location>
    <ligand>
        <name>S-adenosyl-L-methionine</name>
        <dbReference type="ChEBI" id="CHEBI:59789"/>
        <label>2</label>
    </ligand>
</feature>
<evidence type="ECO:0000256" key="7">
    <source>
        <dbReference type="ARBA" id="ARBA00022691"/>
    </source>
</evidence>
<dbReference type="GO" id="GO:0004109">
    <property type="term" value="F:coproporphyrinogen oxidase activity"/>
    <property type="evidence" value="ECO:0007669"/>
    <property type="project" value="InterPro"/>
</dbReference>
<dbReference type="InterPro" id="IPR007197">
    <property type="entry name" value="rSAM"/>
</dbReference>
<dbReference type="GO" id="GO:0005737">
    <property type="term" value="C:cytoplasm"/>
    <property type="evidence" value="ECO:0007669"/>
    <property type="project" value="UniProtKB-SubCell"/>
</dbReference>
<feature type="domain" description="Radical SAM core" evidence="18">
    <location>
        <begin position="55"/>
        <end position="288"/>
    </location>
</feature>
<dbReference type="PANTHER" id="PTHR13932">
    <property type="entry name" value="COPROPORPHYRINIGEN III OXIDASE"/>
    <property type="match status" value="1"/>
</dbReference>
<evidence type="ECO:0000256" key="10">
    <source>
        <dbReference type="ARBA" id="ARBA00023004"/>
    </source>
</evidence>
<keyword evidence="10 15" id="KW-0408">Iron</keyword>
<keyword evidence="5 15" id="KW-0004">4Fe-4S</keyword>
<feature type="binding site" evidence="16">
    <location>
        <position position="193"/>
    </location>
    <ligand>
        <name>S-adenosyl-L-methionine</name>
        <dbReference type="ChEBI" id="CHEBI:59789"/>
        <label>2</label>
    </ligand>
</feature>
<dbReference type="SFLD" id="SFLDS00029">
    <property type="entry name" value="Radical_SAM"/>
    <property type="match status" value="1"/>
</dbReference>
<dbReference type="EC" id="1.3.98.3" evidence="15"/>
<dbReference type="NCBIfam" id="TIGR00538">
    <property type="entry name" value="hemN"/>
    <property type="match status" value="1"/>
</dbReference>
<keyword evidence="12 15" id="KW-0627">Porphyrin biosynthesis</keyword>
<accession>A0A1I5ZEM4</accession>
<keyword evidence="8 15" id="KW-0479">Metal-binding</keyword>
<sequence length="460" mass="50491">MCDRAKRGKSCAMTQSILRKALLEARVPRYTSYPPATRFSQAVGADQHAAWLSTLPATEPISLYAHIPFCRRLCWFCACRTQGTSNAAPLTRFLQTLNAEMRLVETAIGRRQTVSALHLGGGTPTLMEAFQIKALSDAFRAHFDLSQDPEISVEIDPTELDETRLDELVDFGLNRASIGVQDFDPKVQEAIGRLQSAEITAEAVTGLRVRGVKSVNFDLLYGLPYQTPERLSATLAKVLDHKPDRLALYGYAHVPWVAKRQKLIPEEALPDPSARRELAELAQATLVAAGYVPIGIDHYALPKDSMARSAEAGTLRRNFQGYTTDTASALISMGPSAISRFEGGYSQNASATRDWTRAVETGLFATSRGFTLSREDIMVADAIERLMCDGRIDFARMAERHGLRAQALRDRAEAALADLPEIGTLSGDRLAINEMAYARLLAARLDPELESSDGRFSLAS</sequence>
<feature type="binding site" evidence="17">
    <location>
        <position position="77"/>
    </location>
    <ligand>
        <name>[4Fe-4S] cluster</name>
        <dbReference type="ChEBI" id="CHEBI:49883"/>
        <note>4Fe-4S-S-AdoMet</note>
    </ligand>
</feature>
<evidence type="ECO:0000256" key="3">
    <source>
        <dbReference type="ARBA" id="ARBA00005493"/>
    </source>
</evidence>
<dbReference type="SUPFAM" id="SSF102114">
    <property type="entry name" value="Radical SAM enzymes"/>
    <property type="match status" value="1"/>
</dbReference>
<evidence type="ECO:0000256" key="11">
    <source>
        <dbReference type="ARBA" id="ARBA00023014"/>
    </source>
</evidence>
<protein>
    <recommendedName>
        <fullName evidence="15">Coproporphyrinogen-III oxidase</fullName>
        <ecNumber evidence="15">1.3.98.3</ecNumber>
    </recommendedName>
</protein>